<evidence type="ECO:0000313" key="2">
    <source>
        <dbReference type="EMBL" id="GDZ84368.1"/>
    </source>
</evidence>
<feature type="transmembrane region" description="Helical" evidence="1">
    <location>
        <begin position="48"/>
        <end position="70"/>
    </location>
</feature>
<dbReference type="RefSeq" id="WP_004904553.1">
    <property type="nucleotide sequence ID" value="NZ_BJJW01000010.1"/>
</dbReference>
<keyword evidence="1" id="KW-1133">Transmembrane helix</keyword>
<proteinExistence type="predicted"/>
<accession>A0A5A5U1N4</accession>
<keyword evidence="1" id="KW-0812">Transmembrane</keyword>
<dbReference type="Proteomes" id="UP000323274">
    <property type="component" value="Unassembled WGS sequence"/>
</dbReference>
<keyword evidence="1" id="KW-0472">Membrane</keyword>
<sequence>MIAQIITGLVAIEAIIIMMIEMFGSVAQQAKSFELEPAVLKMPEVKVLLANQGIYNGLFGVLILVTMFFIHGPQQVLMLQFEMLYILIAAIYGSITSARKILVVQGLPALVALIALYFLN</sequence>
<dbReference type="OMA" id="TIMALEM"/>
<gene>
    <name evidence="2" type="ORF">LCIT_16100</name>
</gene>
<feature type="transmembrane region" description="Helical" evidence="1">
    <location>
        <begin position="6"/>
        <end position="27"/>
    </location>
</feature>
<evidence type="ECO:0000256" key="1">
    <source>
        <dbReference type="SAM" id="Phobius"/>
    </source>
</evidence>
<dbReference type="PANTHER" id="PTHR38446">
    <property type="entry name" value="BLL0914 PROTEIN"/>
    <property type="match status" value="1"/>
</dbReference>
<reference evidence="2 3" key="1">
    <citation type="submission" date="2019-04" db="EMBL/GenBank/DDBJ databases">
        <title>A pseudo-fructophilic Leuconostoc citreum strain F192-5 isolated from peel of satsuma mandarin: the first report for isolation and characterization of strain-dependent fructophilic-like characteristics.</title>
        <authorList>
            <person name="Maeno S."/>
            <person name="Tanizawa Y."/>
            <person name="Kajikawa A."/>
            <person name="Kanesaki Y."/>
            <person name="Kubota E."/>
            <person name="Arita M."/>
            <person name="Leon D."/>
            <person name="Endo A."/>
        </authorList>
    </citation>
    <scope>NUCLEOTIDE SEQUENCE [LARGE SCALE GENOMIC DNA]</scope>
    <source>
        <strain evidence="2 3">F192-5</strain>
    </source>
</reference>
<dbReference type="AlphaFoldDB" id="A0A5A5U1N4"/>
<dbReference type="EMBL" id="BJJW01000010">
    <property type="protein sequence ID" value="GDZ84368.1"/>
    <property type="molecule type" value="Genomic_DNA"/>
</dbReference>
<dbReference type="Pfam" id="PF06993">
    <property type="entry name" value="DUF1304"/>
    <property type="match status" value="1"/>
</dbReference>
<name>A0A5A5U1N4_LEUCI</name>
<comment type="caution">
    <text evidence="2">The sequence shown here is derived from an EMBL/GenBank/DDBJ whole genome shotgun (WGS) entry which is preliminary data.</text>
</comment>
<organism evidence="2 3">
    <name type="scientific">Leuconostoc citreum</name>
    <dbReference type="NCBI Taxonomy" id="33964"/>
    <lineage>
        <taxon>Bacteria</taxon>
        <taxon>Bacillati</taxon>
        <taxon>Bacillota</taxon>
        <taxon>Bacilli</taxon>
        <taxon>Lactobacillales</taxon>
        <taxon>Lactobacillaceae</taxon>
        <taxon>Leuconostoc</taxon>
    </lineage>
</organism>
<dbReference type="InterPro" id="IPR009732">
    <property type="entry name" value="DUF1304"/>
</dbReference>
<feature type="transmembrane region" description="Helical" evidence="1">
    <location>
        <begin position="102"/>
        <end position="119"/>
    </location>
</feature>
<protein>
    <submittedName>
        <fullName evidence="2">Membrane protein</fullName>
    </submittedName>
</protein>
<dbReference type="PANTHER" id="PTHR38446:SF1">
    <property type="entry name" value="BLL0914 PROTEIN"/>
    <property type="match status" value="1"/>
</dbReference>
<feature type="transmembrane region" description="Helical" evidence="1">
    <location>
        <begin position="76"/>
        <end position="95"/>
    </location>
</feature>
<evidence type="ECO:0000313" key="3">
    <source>
        <dbReference type="Proteomes" id="UP000323274"/>
    </source>
</evidence>